<dbReference type="SMART" id="SM00185">
    <property type="entry name" value="ARM"/>
    <property type="match status" value="3"/>
</dbReference>
<dbReference type="PANTHER" id="PTHR15599">
    <property type="entry name" value="RTDR1"/>
    <property type="match status" value="1"/>
</dbReference>
<reference evidence="3" key="1">
    <citation type="journal article" date="2022" name="bioRxiv">
        <title>Genomics of Preaxostyla Flagellates Illuminates Evolutionary Transitions and the Path Towards Mitochondrial Loss.</title>
        <authorList>
            <person name="Novak L.V.F."/>
            <person name="Treitli S.C."/>
            <person name="Pyrih J."/>
            <person name="Halakuc P."/>
            <person name="Pipaliya S.V."/>
            <person name="Vacek V."/>
            <person name="Brzon O."/>
            <person name="Soukal P."/>
            <person name="Eme L."/>
            <person name="Dacks J.B."/>
            <person name="Karnkowska A."/>
            <person name="Elias M."/>
            <person name="Hampl V."/>
        </authorList>
    </citation>
    <scope>NUCLEOTIDE SEQUENCE</scope>
    <source>
        <strain evidence="3">RCP-MX</strain>
    </source>
</reference>
<evidence type="ECO:0000313" key="3">
    <source>
        <dbReference type="EMBL" id="KAJ4453798.1"/>
    </source>
</evidence>
<dbReference type="PANTHER" id="PTHR15599:SF3">
    <property type="entry name" value="ARMADILLO REPEAT-CONTAINING DOMAIN-CONTAINING PROTEIN"/>
    <property type="match status" value="1"/>
</dbReference>
<dbReference type="InterPro" id="IPR011989">
    <property type="entry name" value="ARM-like"/>
</dbReference>
<dbReference type="Pfam" id="PF00514">
    <property type="entry name" value="Arm"/>
    <property type="match status" value="2"/>
</dbReference>
<dbReference type="SUPFAM" id="SSF48371">
    <property type="entry name" value="ARM repeat"/>
    <property type="match status" value="1"/>
</dbReference>
<feature type="repeat" description="ARM" evidence="1">
    <location>
        <begin position="151"/>
        <end position="193"/>
    </location>
</feature>
<dbReference type="PROSITE" id="PS50176">
    <property type="entry name" value="ARM_REPEAT"/>
    <property type="match status" value="2"/>
</dbReference>
<dbReference type="Gene3D" id="1.25.10.10">
    <property type="entry name" value="Leucine-rich Repeat Variant"/>
    <property type="match status" value="1"/>
</dbReference>
<name>A0ABQ8U739_9EUKA</name>
<evidence type="ECO:0000256" key="1">
    <source>
        <dbReference type="PROSITE-ProRule" id="PRU00259"/>
    </source>
</evidence>
<feature type="region of interest" description="Disordered" evidence="2">
    <location>
        <begin position="1"/>
        <end position="23"/>
    </location>
</feature>
<dbReference type="InterPro" id="IPR042856">
    <property type="entry name" value="RSP14"/>
</dbReference>
<feature type="repeat" description="ARM" evidence="1">
    <location>
        <begin position="110"/>
        <end position="152"/>
    </location>
</feature>
<dbReference type="InterPro" id="IPR000225">
    <property type="entry name" value="Armadillo"/>
</dbReference>
<dbReference type="EMBL" id="JAPMOS010000213">
    <property type="protein sequence ID" value="KAJ4453798.1"/>
    <property type="molecule type" value="Genomic_DNA"/>
</dbReference>
<proteinExistence type="predicted"/>
<dbReference type="Proteomes" id="UP001141327">
    <property type="component" value="Unassembled WGS sequence"/>
</dbReference>
<gene>
    <name evidence="3" type="ORF">PAPYR_11634</name>
</gene>
<keyword evidence="4" id="KW-1185">Reference proteome</keyword>
<dbReference type="InterPro" id="IPR016024">
    <property type="entry name" value="ARM-type_fold"/>
</dbReference>
<comment type="caution">
    <text evidence="3">The sequence shown here is derived from an EMBL/GenBank/DDBJ whole genome shotgun (WGS) entry which is preliminary data.</text>
</comment>
<evidence type="ECO:0000313" key="4">
    <source>
        <dbReference type="Proteomes" id="UP001141327"/>
    </source>
</evidence>
<accession>A0ABQ8U739</accession>
<organism evidence="3 4">
    <name type="scientific">Paratrimastix pyriformis</name>
    <dbReference type="NCBI Taxonomy" id="342808"/>
    <lineage>
        <taxon>Eukaryota</taxon>
        <taxon>Metamonada</taxon>
        <taxon>Preaxostyla</taxon>
        <taxon>Paratrimastigidae</taxon>
        <taxon>Paratrimastix</taxon>
    </lineage>
</organism>
<evidence type="ECO:0000256" key="2">
    <source>
        <dbReference type="SAM" id="MobiDB-lite"/>
    </source>
</evidence>
<protein>
    <submittedName>
        <fullName evidence="3">Uncharacterized protein</fullName>
    </submittedName>
</protein>
<sequence>MVATFAKQNDDPTNSPNFRSEERDDLSPLKSLIADARLLVHGDLALLLLRCLKILSRKLPNRQQFDPMTIRSVVMFLQNPPSIKVAAEAANVLLNVCYEKENVDVVIAQGAVPLLIMAITSSDQDLQANAAGALQSICFQEVGKRLILQHQGIGALVHLLCSQNAKVQTRAVGAMHNLSSEAESIRPICEAGAVPALVALLGPWARGLCLSGFGPTSRNFEVSRCGDDDGVGGLAFQESRGALFDVVSYVYDGLMDLVSPQESRGALFDVVSYVYDGLMDLLSFQESRAREAIVQAEAVPPLTRLLFGADVQSAACSTGALLNVRPPYE</sequence>